<dbReference type="AlphaFoldDB" id="A0A1H8RXB7"/>
<name>A0A1H8RXB7_9EURY</name>
<accession>A0A1H8RXB7</accession>
<evidence type="ECO:0000313" key="2">
    <source>
        <dbReference type="EMBL" id="SEO71020.1"/>
    </source>
</evidence>
<sequence length="131" mass="15381">MFESIRRRLSGVFRPPESTVADTSADDPREWSPDDGAGYIPTEEGGSGRGTRQIHTLAKRHLPGDDYTIHRTEFNDGTTRTMAQYNDGWAATNYRTYELWQERGELWIEYYEGDVRRDRRIFRFELTDRVI</sequence>
<keyword evidence="3" id="KW-1185">Reference proteome</keyword>
<organism evidence="2 3">
    <name type="scientific">Halorientalis persicus</name>
    <dbReference type="NCBI Taxonomy" id="1367881"/>
    <lineage>
        <taxon>Archaea</taxon>
        <taxon>Methanobacteriati</taxon>
        <taxon>Methanobacteriota</taxon>
        <taxon>Stenosarchaea group</taxon>
        <taxon>Halobacteria</taxon>
        <taxon>Halobacteriales</taxon>
        <taxon>Haloarculaceae</taxon>
        <taxon>Halorientalis</taxon>
    </lineage>
</organism>
<gene>
    <name evidence="2" type="ORF">SAMN05216388_101770</name>
</gene>
<dbReference type="Proteomes" id="UP000198775">
    <property type="component" value="Unassembled WGS sequence"/>
</dbReference>
<dbReference type="EMBL" id="FOCX01000017">
    <property type="protein sequence ID" value="SEO71020.1"/>
    <property type="molecule type" value="Genomic_DNA"/>
</dbReference>
<evidence type="ECO:0000313" key="3">
    <source>
        <dbReference type="Proteomes" id="UP000198775"/>
    </source>
</evidence>
<feature type="region of interest" description="Disordered" evidence="1">
    <location>
        <begin position="1"/>
        <end position="51"/>
    </location>
</feature>
<protein>
    <submittedName>
        <fullName evidence="2">Uncharacterized protein</fullName>
    </submittedName>
</protein>
<evidence type="ECO:0000256" key="1">
    <source>
        <dbReference type="SAM" id="MobiDB-lite"/>
    </source>
</evidence>
<reference evidence="3" key="1">
    <citation type="submission" date="2016-10" db="EMBL/GenBank/DDBJ databases">
        <authorList>
            <person name="Varghese N."/>
            <person name="Submissions S."/>
        </authorList>
    </citation>
    <scope>NUCLEOTIDE SEQUENCE [LARGE SCALE GENOMIC DNA]</scope>
    <source>
        <strain evidence="3">IBRC-M 10043</strain>
    </source>
</reference>
<dbReference type="RefSeq" id="WP_092662083.1">
    <property type="nucleotide sequence ID" value="NZ_FOCX01000017.1"/>
</dbReference>
<proteinExistence type="predicted"/>